<dbReference type="PANTHER" id="PTHR21666:SF285">
    <property type="entry name" value="M23 FAMILY METALLOPEPTIDASE"/>
    <property type="match status" value="1"/>
</dbReference>
<reference evidence="2 3" key="1">
    <citation type="journal article" date="2018" name="Nat. Biotechnol.">
        <title>A standardized bacterial taxonomy based on genome phylogeny substantially revises the tree of life.</title>
        <authorList>
            <person name="Parks D.H."/>
            <person name="Chuvochina M."/>
            <person name="Waite D.W."/>
            <person name="Rinke C."/>
            <person name="Skarshewski A."/>
            <person name="Chaumeil P.A."/>
            <person name="Hugenholtz P."/>
        </authorList>
    </citation>
    <scope>NUCLEOTIDE SEQUENCE [LARGE SCALE GENOMIC DNA]</scope>
    <source>
        <strain evidence="2">UBA11482</strain>
    </source>
</reference>
<dbReference type="PANTHER" id="PTHR21666">
    <property type="entry name" value="PEPTIDASE-RELATED"/>
    <property type="match status" value="1"/>
</dbReference>
<evidence type="ECO:0000313" key="3">
    <source>
        <dbReference type="Proteomes" id="UP000262954"/>
    </source>
</evidence>
<dbReference type="InterPro" id="IPR016047">
    <property type="entry name" value="M23ase_b-sheet_dom"/>
</dbReference>
<feature type="domain" description="M23ase beta-sheet core" evidence="1">
    <location>
        <begin position="50"/>
        <end position="110"/>
    </location>
</feature>
<sequence>MLSLLLILLNICMGISPNYKPVSTDFKIDPPLHRTLYLSGNFGELRNNHFHSGLDIKAQSGTPVYAVEDGFVSRISVSPYGYGLAVYIDHPRIGVTTVYGHLDRFAPFIDDIVKMRQYAQESFSVNFFLKKDEIKVRKGQVIAYSGNTGSSGGPHLHFEIRETESEYLLDPMPFLKTYLKDTRPPQIRSIAVYPIAGIVNNGYVRKDFSVIRQKNGIVTLSSPVTAWGKIVLGVKAYDYMNETSNIYGVYSIRLFVDDKIVYSSAIERFSFDKSRAVNSFIDYEDWIKRRSFIMRSYVAIGNYLPVYKDVVEQGVITIDEERVYKIRYELRDRHGNLTICTFSINGKKKNILMDNPSDNACVYNQNNFIDKHGVSLFIPKGALYENIQLKCFQNSDNSYVVGQECVPLHLYCNLRIKIPSDTLNNKKQYYLARVFGNKEIPYTGTYMNGYLEVKIRELGTFVVKSDTVNPVITPMSPAQWGNTGKIRIRIGDKHTGVESYRGEIDGKFALLEMDGKTAILSCKLDPVRVKRNKKHHFRLTVTDRCGNRAVYENSFYW</sequence>
<gene>
    <name evidence="2" type="ORF">DDY73_00185</name>
</gene>
<evidence type="ECO:0000259" key="1">
    <source>
        <dbReference type="Pfam" id="PF01551"/>
    </source>
</evidence>
<name>A0A354LYR0_9BACT</name>
<dbReference type="Proteomes" id="UP000262954">
    <property type="component" value="Unassembled WGS sequence"/>
</dbReference>
<dbReference type="SUPFAM" id="SSF51261">
    <property type="entry name" value="Duplicated hybrid motif"/>
    <property type="match status" value="1"/>
</dbReference>
<dbReference type="EMBL" id="DNWC01000005">
    <property type="protein sequence ID" value="HBJ07399.1"/>
    <property type="molecule type" value="Genomic_DNA"/>
</dbReference>
<feature type="domain" description="M23ase beta-sheet core" evidence="1">
    <location>
        <begin position="131"/>
        <end position="165"/>
    </location>
</feature>
<dbReference type="InterPro" id="IPR011055">
    <property type="entry name" value="Dup_hybrid_motif"/>
</dbReference>
<evidence type="ECO:0000313" key="2">
    <source>
        <dbReference type="EMBL" id="HBJ07399.1"/>
    </source>
</evidence>
<dbReference type="Pfam" id="PF01551">
    <property type="entry name" value="Peptidase_M23"/>
    <property type="match status" value="2"/>
</dbReference>
<organism evidence="2 3">
    <name type="scientific">Coprobacter fastidiosus</name>
    <dbReference type="NCBI Taxonomy" id="1099853"/>
    <lineage>
        <taxon>Bacteria</taxon>
        <taxon>Pseudomonadati</taxon>
        <taxon>Bacteroidota</taxon>
        <taxon>Bacteroidia</taxon>
        <taxon>Bacteroidales</taxon>
        <taxon>Barnesiellaceae</taxon>
        <taxon>Coprobacter</taxon>
    </lineage>
</organism>
<protein>
    <submittedName>
        <fullName evidence="2">M23 family peptidase</fullName>
    </submittedName>
</protein>
<dbReference type="CDD" id="cd12797">
    <property type="entry name" value="M23_peptidase"/>
    <property type="match status" value="1"/>
</dbReference>
<proteinExistence type="predicted"/>
<dbReference type="Gene3D" id="2.70.70.10">
    <property type="entry name" value="Glucose Permease (Domain IIA)"/>
    <property type="match status" value="1"/>
</dbReference>
<dbReference type="GO" id="GO:0004222">
    <property type="term" value="F:metalloendopeptidase activity"/>
    <property type="evidence" value="ECO:0007669"/>
    <property type="project" value="TreeGrafter"/>
</dbReference>
<accession>A0A354LYR0</accession>
<dbReference type="RefSeq" id="WP_022391153.1">
    <property type="nucleotide sequence ID" value="NZ_CATXLH010000189.1"/>
</dbReference>
<comment type="caution">
    <text evidence="2">The sequence shown here is derived from an EMBL/GenBank/DDBJ whole genome shotgun (WGS) entry which is preliminary data.</text>
</comment>
<dbReference type="InterPro" id="IPR050570">
    <property type="entry name" value="Cell_wall_metabolism_enzyme"/>
</dbReference>
<dbReference type="AlphaFoldDB" id="A0A354LYR0"/>